<sequence>MKNWPKSNLSIVALKDHVSSPHVLRCALDAAGQDDVQRCIHKVRGLSKISTKRKSAKLKTALCTFYTSNMQIYVEISTKLGLIFLYIIKL</sequence>
<evidence type="ECO:0000313" key="1">
    <source>
        <dbReference type="Proteomes" id="UP000492821"/>
    </source>
</evidence>
<dbReference type="WBParaSite" id="Pan_g11838.t1">
    <property type="protein sequence ID" value="Pan_g11838.t1"/>
    <property type="gene ID" value="Pan_g11838"/>
</dbReference>
<keyword evidence="1" id="KW-1185">Reference proteome</keyword>
<dbReference type="AlphaFoldDB" id="A0A7E4US77"/>
<evidence type="ECO:0000313" key="2">
    <source>
        <dbReference type="WBParaSite" id="Pan_g11838.t1"/>
    </source>
</evidence>
<reference evidence="1" key="1">
    <citation type="journal article" date="2013" name="Genetics">
        <title>The draft genome and transcriptome of Panagrellus redivivus are shaped by the harsh demands of a free-living lifestyle.</title>
        <authorList>
            <person name="Srinivasan J."/>
            <person name="Dillman A.R."/>
            <person name="Macchietto M.G."/>
            <person name="Heikkinen L."/>
            <person name="Lakso M."/>
            <person name="Fracchia K.M."/>
            <person name="Antoshechkin I."/>
            <person name="Mortazavi A."/>
            <person name="Wong G."/>
            <person name="Sternberg P.W."/>
        </authorList>
    </citation>
    <scope>NUCLEOTIDE SEQUENCE [LARGE SCALE GENOMIC DNA]</scope>
    <source>
        <strain evidence="1">MT8872</strain>
    </source>
</reference>
<organism evidence="1 2">
    <name type="scientific">Panagrellus redivivus</name>
    <name type="common">Microworm</name>
    <dbReference type="NCBI Taxonomy" id="6233"/>
    <lineage>
        <taxon>Eukaryota</taxon>
        <taxon>Metazoa</taxon>
        <taxon>Ecdysozoa</taxon>
        <taxon>Nematoda</taxon>
        <taxon>Chromadorea</taxon>
        <taxon>Rhabditida</taxon>
        <taxon>Tylenchina</taxon>
        <taxon>Panagrolaimomorpha</taxon>
        <taxon>Panagrolaimoidea</taxon>
        <taxon>Panagrolaimidae</taxon>
        <taxon>Panagrellus</taxon>
    </lineage>
</organism>
<reference evidence="2" key="2">
    <citation type="submission" date="2020-10" db="UniProtKB">
        <authorList>
            <consortium name="WormBaseParasite"/>
        </authorList>
    </citation>
    <scope>IDENTIFICATION</scope>
</reference>
<dbReference type="Proteomes" id="UP000492821">
    <property type="component" value="Unassembled WGS sequence"/>
</dbReference>
<proteinExistence type="predicted"/>
<name>A0A7E4US77_PANRE</name>
<accession>A0A7E4US77</accession>
<protein>
    <submittedName>
        <fullName evidence="2">HTH_Tnp_Tc3_1 domain-containing protein</fullName>
    </submittedName>
</protein>